<name>A0A6I8W191_DROPS</name>
<sequence length="201" mass="23513">MAEVVLRSAFWLSFIKMMEDHKQLSCYMLRQSLCSTQIQSIQMIFKEFFPCFQKGGSHNVYILPGIEPSRESYLSAILNFPMAEVVLRSAFWLSFIKMMEDHKQLSCYMLRQSLCSTQIQSIQMIFKEFFPCFQKGGSHNVFILPGIEPSRESYLSAILNFPMAEVVLRSAFWLSFIKMMKDHKQLSCYMLRQSLCSTRIQ</sequence>
<evidence type="ECO:0000313" key="2">
    <source>
        <dbReference type="RefSeq" id="XP_033237115.1"/>
    </source>
</evidence>
<accession>A0A6I8W191</accession>
<protein>
    <submittedName>
        <fullName evidence="2 3">Uncharacterized protein isoform X1</fullName>
    </submittedName>
</protein>
<dbReference type="KEGG" id="dpo:26532134"/>
<reference evidence="2 3" key="1">
    <citation type="submission" date="2025-04" db="UniProtKB">
        <authorList>
            <consortium name="RefSeq"/>
        </authorList>
    </citation>
    <scope>IDENTIFICATION</scope>
    <source>
        <strain evidence="2 3">MV-25-SWS-2005</strain>
        <tissue evidence="2 3">Whole body</tissue>
    </source>
</reference>
<dbReference type="RefSeq" id="XP_033237116.1">
    <property type="nucleotide sequence ID" value="XM_033381225.1"/>
</dbReference>
<gene>
    <name evidence="2 3" type="primary">LOC26532134</name>
</gene>
<keyword evidence="1" id="KW-1185">Reference proteome</keyword>
<evidence type="ECO:0000313" key="3">
    <source>
        <dbReference type="RefSeq" id="XP_033237116.1"/>
    </source>
</evidence>
<evidence type="ECO:0000313" key="1">
    <source>
        <dbReference type="Proteomes" id="UP000001819"/>
    </source>
</evidence>
<dbReference type="RefSeq" id="XP_033237115.1">
    <property type="nucleotide sequence ID" value="XM_033381224.1"/>
</dbReference>
<dbReference type="Proteomes" id="UP000001819">
    <property type="component" value="Chromosome 5"/>
</dbReference>
<organism evidence="1 3">
    <name type="scientific">Drosophila pseudoobscura pseudoobscura</name>
    <name type="common">Fruit fly</name>
    <dbReference type="NCBI Taxonomy" id="46245"/>
    <lineage>
        <taxon>Eukaryota</taxon>
        <taxon>Metazoa</taxon>
        <taxon>Ecdysozoa</taxon>
        <taxon>Arthropoda</taxon>
        <taxon>Hexapoda</taxon>
        <taxon>Insecta</taxon>
        <taxon>Pterygota</taxon>
        <taxon>Neoptera</taxon>
        <taxon>Endopterygota</taxon>
        <taxon>Diptera</taxon>
        <taxon>Brachycera</taxon>
        <taxon>Muscomorpha</taxon>
        <taxon>Ephydroidea</taxon>
        <taxon>Drosophilidae</taxon>
        <taxon>Drosophila</taxon>
        <taxon>Sophophora</taxon>
    </lineage>
</organism>
<proteinExistence type="predicted"/>
<dbReference type="AlphaFoldDB" id="A0A6I8W191"/>